<proteinExistence type="predicted"/>
<feature type="non-terminal residue" evidence="1">
    <location>
        <position position="1"/>
    </location>
</feature>
<dbReference type="AlphaFoldDB" id="A0AA38LGD9"/>
<dbReference type="EMBL" id="JAHRHJ020000003">
    <property type="protein sequence ID" value="KAH9323494.1"/>
    <property type="molecule type" value="Genomic_DNA"/>
</dbReference>
<feature type="non-terminal residue" evidence="1">
    <location>
        <position position="59"/>
    </location>
</feature>
<dbReference type="Proteomes" id="UP000824469">
    <property type="component" value="Unassembled WGS sequence"/>
</dbReference>
<accession>A0AA38LGD9</accession>
<protein>
    <submittedName>
        <fullName evidence="1">Uncharacterized protein</fullName>
    </submittedName>
</protein>
<name>A0AA38LGD9_TAXCH</name>
<reference evidence="1 2" key="1">
    <citation type="journal article" date="2021" name="Nat. Plants">
        <title>The Taxus genome provides insights into paclitaxel biosynthesis.</title>
        <authorList>
            <person name="Xiong X."/>
            <person name="Gou J."/>
            <person name="Liao Q."/>
            <person name="Li Y."/>
            <person name="Zhou Q."/>
            <person name="Bi G."/>
            <person name="Li C."/>
            <person name="Du R."/>
            <person name="Wang X."/>
            <person name="Sun T."/>
            <person name="Guo L."/>
            <person name="Liang H."/>
            <person name="Lu P."/>
            <person name="Wu Y."/>
            <person name="Zhang Z."/>
            <person name="Ro D.K."/>
            <person name="Shang Y."/>
            <person name="Huang S."/>
            <person name="Yan J."/>
        </authorList>
    </citation>
    <scope>NUCLEOTIDE SEQUENCE [LARGE SCALE GENOMIC DNA]</scope>
    <source>
        <strain evidence="1">Ta-2019</strain>
    </source>
</reference>
<sequence>ICVDTSGAEISAKDESNVVDWGVFEVAEMDDIVEFDVDVVRIGEGIGSGQVVKVDVGVD</sequence>
<organism evidence="1 2">
    <name type="scientific">Taxus chinensis</name>
    <name type="common">Chinese yew</name>
    <name type="synonym">Taxus wallichiana var. chinensis</name>
    <dbReference type="NCBI Taxonomy" id="29808"/>
    <lineage>
        <taxon>Eukaryota</taxon>
        <taxon>Viridiplantae</taxon>
        <taxon>Streptophyta</taxon>
        <taxon>Embryophyta</taxon>
        <taxon>Tracheophyta</taxon>
        <taxon>Spermatophyta</taxon>
        <taxon>Pinopsida</taxon>
        <taxon>Pinidae</taxon>
        <taxon>Conifers II</taxon>
        <taxon>Cupressales</taxon>
        <taxon>Taxaceae</taxon>
        <taxon>Taxus</taxon>
    </lineage>
</organism>
<gene>
    <name evidence="1" type="ORF">KI387_018133</name>
</gene>
<comment type="caution">
    <text evidence="1">The sequence shown here is derived from an EMBL/GenBank/DDBJ whole genome shotgun (WGS) entry which is preliminary data.</text>
</comment>
<evidence type="ECO:0000313" key="1">
    <source>
        <dbReference type="EMBL" id="KAH9323494.1"/>
    </source>
</evidence>
<keyword evidence="2" id="KW-1185">Reference proteome</keyword>
<evidence type="ECO:0000313" key="2">
    <source>
        <dbReference type="Proteomes" id="UP000824469"/>
    </source>
</evidence>